<keyword evidence="1 2" id="KW-0732">Signal</keyword>
<organism evidence="3 4">
    <name type="scientific">Azoarcus indigens</name>
    <dbReference type="NCBI Taxonomy" id="29545"/>
    <lineage>
        <taxon>Bacteria</taxon>
        <taxon>Pseudomonadati</taxon>
        <taxon>Pseudomonadota</taxon>
        <taxon>Betaproteobacteria</taxon>
        <taxon>Rhodocyclales</taxon>
        <taxon>Zoogloeaceae</taxon>
        <taxon>Azoarcus</taxon>
    </lineage>
</organism>
<dbReference type="SUPFAM" id="SSF53850">
    <property type="entry name" value="Periplasmic binding protein-like II"/>
    <property type="match status" value="1"/>
</dbReference>
<keyword evidence="4" id="KW-1185">Reference proteome</keyword>
<dbReference type="PANTHER" id="PTHR30006">
    <property type="entry name" value="THIAMINE-BINDING PERIPLASMIC PROTEIN-RELATED"/>
    <property type="match status" value="1"/>
</dbReference>
<evidence type="ECO:0000313" key="4">
    <source>
        <dbReference type="Proteomes" id="UP000295129"/>
    </source>
</evidence>
<dbReference type="PANTHER" id="PTHR30006:SF24">
    <property type="entry name" value="SLL0237 PROTEIN"/>
    <property type="match status" value="1"/>
</dbReference>
<name>A0A4R6DSV6_9RHOO</name>
<dbReference type="Pfam" id="PF13343">
    <property type="entry name" value="SBP_bac_6"/>
    <property type="match status" value="1"/>
</dbReference>
<sequence>MRLSSKDALRRLAGLALAAGLELGAVGAIAADSTAPHAAGHAAAGEAIDKVVVLTSYPEELTVRFQAAFEHQYPGKRVEILWRQSADAMAYLKRSRGEADVYWTPAPGNFAALREEGRFARLKLDPKALPGNIGGSPISDPEGYFAAFELAGHGIAYNKDTVRRLGLPAPRDWADLAHPAYAGLIQVPIPGRIGFAPVLIETVLQGYGWERGWALLGEIAGNADFGGSGDNTPAADEVASGRKAARMTIDFFAATAIANGAPMGFAYPRKTAYNPAQVAVFADAPHPANARAFVDFVLSAQGQGLLLHPDVRRLPVRKALYDAHPELPAQPFAAGNLGYDGKLARARQGLVAALFESALVRRHAELAGLWAEVHRAEAAGLKRHPAIRAARALLSAPPIPDATQADADLRLSFAFPERTPGATREEAAAPVSNPLRDHIEAYWAAELDARITAARNVLQATGKKG</sequence>
<dbReference type="OrthoDB" id="366726at2"/>
<comment type="caution">
    <text evidence="3">The sequence shown here is derived from an EMBL/GenBank/DDBJ whole genome shotgun (WGS) entry which is preliminary data.</text>
</comment>
<accession>A0A4R6DSV6</accession>
<dbReference type="RefSeq" id="WP_133594039.1">
    <property type="nucleotide sequence ID" value="NZ_SNVV01000018.1"/>
</dbReference>
<evidence type="ECO:0000256" key="1">
    <source>
        <dbReference type="ARBA" id="ARBA00022729"/>
    </source>
</evidence>
<dbReference type="Proteomes" id="UP000295129">
    <property type="component" value="Unassembled WGS sequence"/>
</dbReference>
<reference evidence="3 4" key="1">
    <citation type="submission" date="2019-03" db="EMBL/GenBank/DDBJ databases">
        <title>Genomic Encyclopedia of Type Strains, Phase IV (KMG-IV): sequencing the most valuable type-strain genomes for metagenomic binning, comparative biology and taxonomic classification.</title>
        <authorList>
            <person name="Goeker M."/>
        </authorList>
    </citation>
    <scope>NUCLEOTIDE SEQUENCE [LARGE SCALE GENOMIC DNA]</scope>
    <source>
        <strain evidence="3 4">DSM 12121</strain>
    </source>
</reference>
<dbReference type="EMBL" id="SNVV01000018">
    <property type="protein sequence ID" value="TDN47744.1"/>
    <property type="molecule type" value="Genomic_DNA"/>
</dbReference>
<feature type="signal peptide" evidence="2">
    <location>
        <begin position="1"/>
        <end position="30"/>
    </location>
</feature>
<evidence type="ECO:0000256" key="2">
    <source>
        <dbReference type="SAM" id="SignalP"/>
    </source>
</evidence>
<proteinExistence type="predicted"/>
<dbReference type="AlphaFoldDB" id="A0A4R6DSV6"/>
<evidence type="ECO:0000313" key="3">
    <source>
        <dbReference type="EMBL" id="TDN47744.1"/>
    </source>
</evidence>
<protein>
    <submittedName>
        <fullName evidence="3">ABC-type Fe3+ transport system substrate-binding protein</fullName>
    </submittedName>
</protein>
<feature type="chain" id="PRO_5020537063" evidence="2">
    <location>
        <begin position="31"/>
        <end position="465"/>
    </location>
</feature>
<gene>
    <name evidence="3" type="ORF">C7389_11853</name>
</gene>
<dbReference type="Gene3D" id="3.40.190.10">
    <property type="entry name" value="Periplasmic binding protein-like II"/>
    <property type="match status" value="2"/>
</dbReference>